<reference evidence="1 2" key="1">
    <citation type="submission" date="2015-09" db="EMBL/GenBank/DDBJ databases">
        <title>Genome sequencing project for genomic taxonomy and phylogenomics of Bacillus-like bacteria.</title>
        <authorList>
            <person name="Liu B."/>
            <person name="Wang J."/>
            <person name="Zhu Y."/>
            <person name="Liu G."/>
            <person name="Chen Q."/>
            <person name="Chen Z."/>
            <person name="Lan J."/>
            <person name="Che J."/>
            <person name="Ge C."/>
            <person name="Shi H."/>
            <person name="Pan Z."/>
            <person name="Liu X."/>
        </authorList>
    </citation>
    <scope>NUCLEOTIDE SEQUENCE [LARGE SCALE GENOMIC DNA]</scope>
    <source>
        <strain evidence="1 2">FJAT-18043</strain>
    </source>
</reference>
<evidence type="ECO:0000313" key="2">
    <source>
        <dbReference type="Proteomes" id="UP000050996"/>
    </source>
</evidence>
<dbReference type="Gene3D" id="3.40.50.300">
    <property type="entry name" value="P-loop containing nucleotide triphosphate hydrolases"/>
    <property type="match status" value="1"/>
</dbReference>
<keyword evidence="2" id="KW-1185">Reference proteome</keyword>
<organism evidence="1 2">
    <name type="scientific">Cytobacillus solani</name>
    <dbReference type="NCBI Taxonomy" id="1637975"/>
    <lineage>
        <taxon>Bacteria</taxon>
        <taxon>Bacillati</taxon>
        <taxon>Bacillota</taxon>
        <taxon>Bacilli</taxon>
        <taxon>Bacillales</taxon>
        <taxon>Bacillaceae</taxon>
        <taxon>Cytobacillus</taxon>
    </lineage>
</organism>
<comment type="caution">
    <text evidence="1">The sequence shown here is derived from an EMBL/GenBank/DDBJ whole genome shotgun (WGS) entry which is preliminary data.</text>
</comment>
<dbReference type="STRING" id="1637975.AN957_09670"/>
<accession>A0A0Q3SH59</accession>
<dbReference type="InterPro" id="IPR027417">
    <property type="entry name" value="P-loop_NTPase"/>
</dbReference>
<evidence type="ECO:0000313" key="1">
    <source>
        <dbReference type="EMBL" id="KQL18812.1"/>
    </source>
</evidence>
<gene>
    <name evidence="1" type="ORF">AN957_09670</name>
</gene>
<dbReference type="AlphaFoldDB" id="A0A0Q3SH59"/>
<name>A0A0Q3SH59_9BACI</name>
<proteinExistence type="predicted"/>
<dbReference type="SUPFAM" id="SSF52540">
    <property type="entry name" value="P-loop containing nucleoside triphosphate hydrolases"/>
    <property type="match status" value="1"/>
</dbReference>
<protein>
    <submittedName>
        <fullName evidence="1">DNA replication protein</fullName>
    </submittedName>
</protein>
<dbReference type="PATRIC" id="fig|1637975.4.peg.1708"/>
<sequence length="267" mass="29957">MMHAKSCILANQCKLANSESCNAHCPHFIALHGLNAVSGRVATAGVPNDYRLVNASNSPVRQNQAAVYRAVDKYIATFERQFDTEGERVKSLYLFSESPGTGKTTTASALLNEWLIAHYIGSKIRGLQPLQQPAYFLDCNNWQTDYNNFNRPKVPDAIAEPAAKRYYNAMERAKTAPLAIIDDIGVRDCTDNFRADLHSIINRRVTNKMPTIYTSNLPIKYVGKEPKVEAFKPYDLVDVFSEERLADRILDMCLTLSFSGESKRGLR</sequence>
<dbReference type="Proteomes" id="UP000050996">
    <property type="component" value="Unassembled WGS sequence"/>
</dbReference>
<dbReference type="EMBL" id="LJIX01000006">
    <property type="protein sequence ID" value="KQL18812.1"/>
    <property type="molecule type" value="Genomic_DNA"/>
</dbReference>